<dbReference type="OrthoDB" id="3438035at2759"/>
<feature type="region of interest" description="Disordered" evidence="1">
    <location>
        <begin position="72"/>
        <end position="91"/>
    </location>
</feature>
<name>A0A9P9JLL6_FUSSL</name>
<dbReference type="AlphaFoldDB" id="A0A9P9JLL6"/>
<evidence type="ECO:0000313" key="3">
    <source>
        <dbReference type="EMBL" id="KAH7230366.1"/>
    </source>
</evidence>
<sequence>MRGLRDAEIQSSYSLPPKKLLGGDCGGEGEDNSDLICILVAAETVLRDAYKLCSDKLLERKMTQQRAKRLNEFRDAGGSSSGKPGGFRSFKNESSLTSYFRRMKQLLVYYYRVVFCEDGHFMRENED</sequence>
<proteinExistence type="predicted"/>
<evidence type="ECO:0000313" key="2">
    <source>
        <dbReference type="EMBL" id="KAH7225271.1"/>
    </source>
</evidence>
<evidence type="ECO:0000256" key="1">
    <source>
        <dbReference type="SAM" id="MobiDB-lite"/>
    </source>
</evidence>
<gene>
    <name evidence="3" type="ORF">B0J15DRAFT_556011</name>
    <name evidence="2" type="ORF">B0J15DRAFT_577632</name>
</gene>
<dbReference type="EMBL" id="JAGTJS010000037">
    <property type="protein sequence ID" value="KAH7230366.1"/>
    <property type="molecule type" value="Genomic_DNA"/>
</dbReference>
<comment type="caution">
    <text evidence="2">The sequence shown here is derived from an EMBL/GenBank/DDBJ whole genome shotgun (WGS) entry which is preliminary data.</text>
</comment>
<accession>A0A9P9JLL6</accession>
<keyword evidence="4" id="KW-1185">Reference proteome</keyword>
<reference evidence="2" key="1">
    <citation type="journal article" date="2021" name="Nat. Commun.">
        <title>Genetic determinants of endophytism in the Arabidopsis root mycobiome.</title>
        <authorList>
            <person name="Mesny F."/>
            <person name="Miyauchi S."/>
            <person name="Thiergart T."/>
            <person name="Pickel B."/>
            <person name="Atanasova L."/>
            <person name="Karlsson M."/>
            <person name="Huettel B."/>
            <person name="Barry K.W."/>
            <person name="Haridas S."/>
            <person name="Chen C."/>
            <person name="Bauer D."/>
            <person name="Andreopoulos W."/>
            <person name="Pangilinan J."/>
            <person name="LaButti K."/>
            <person name="Riley R."/>
            <person name="Lipzen A."/>
            <person name="Clum A."/>
            <person name="Drula E."/>
            <person name="Henrissat B."/>
            <person name="Kohler A."/>
            <person name="Grigoriev I.V."/>
            <person name="Martin F.M."/>
            <person name="Hacquard S."/>
        </authorList>
    </citation>
    <scope>NUCLEOTIDE SEQUENCE</scope>
    <source>
        <strain evidence="2">FSSC 5 MPI-SDFR-AT-0091</strain>
    </source>
</reference>
<dbReference type="EMBL" id="JAGTJS010000049">
    <property type="protein sequence ID" value="KAH7225271.1"/>
    <property type="molecule type" value="Genomic_DNA"/>
</dbReference>
<organism evidence="2 4">
    <name type="scientific">Fusarium solani</name>
    <name type="common">Filamentous fungus</name>
    <dbReference type="NCBI Taxonomy" id="169388"/>
    <lineage>
        <taxon>Eukaryota</taxon>
        <taxon>Fungi</taxon>
        <taxon>Dikarya</taxon>
        <taxon>Ascomycota</taxon>
        <taxon>Pezizomycotina</taxon>
        <taxon>Sordariomycetes</taxon>
        <taxon>Hypocreomycetidae</taxon>
        <taxon>Hypocreales</taxon>
        <taxon>Nectriaceae</taxon>
        <taxon>Fusarium</taxon>
        <taxon>Fusarium solani species complex</taxon>
    </lineage>
</organism>
<evidence type="ECO:0000313" key="4">
    <source>
        <dbReference type="Proteomes" id="UP000736672"/>
    </source>
</evidence>
<dbReference type="Proteomes" id="UP000736672">
    <property type="component" value="Unassembled WGS sequence"/>
</dbReference>
<protein>
    <submittedName>
        <fullName evidence="2">Uncharacterized protein</fullName>
    </submittedName>
</protein>